<feature type="region of interest" description="Disordered" evidence="7">
    <location>
        <begin position="1"/>
        <end position="31"/>
    </location>
</feature>
<evidence type="ECO:0000256" key="7">
    <source>
        <dbReference type="SAM" id="MobiDB-lite"/>
    </source>
</evidence>
<evidence type="ECO:0000256" key="4">
    <source>
        <dbReference type="ARBA" id="ARBA00023125"/>
    </source>
</evidence>
<keyword evidence="10" id="KW-1185">Reference proteome</keyword>
<dbReference type="GO" id="GO:0003700">
    <property type="term" value="F:DNA-binding transcription factor activity"/>
    <property type="evidence" value="ECO:0007669"/>
    <property type="project" value="InterPro"/>
</dbReference>
<reference evidence="9" key="2">
    <citation type="submission" date="2023-05" db="EMBL/GenBank/DDBJ databases">
        <authorList>
            <person name="Schelkunov M.I."/>
        </authorList>
    </citation>
    <scope>NUCLEOTIDE SEQUENCE</scope>
    <source>
        <strain evidence="9">Hsosn_3</strain>
        <tissue evidence="9">Leaf</tissue>
    </source>
</reference>
<sequence length="254" mass="28964">MQNRTYKTPTSHPAAAIYNNQPPPPSPPQLSSEEEVFIMVSALKNVITGDTAMDLAPDFRLITPLPILLDMETCKFCNISGCLGCDFFGVQVSENDGSNDNNKKKGNNVNAVMMKKKKKNNYRGVRQRPWGKWAAEIRDPRKAARVWLGTFETAEAAARAYDKAAIEFRGSRAKLNFPFADCHSLPQLKQEEVILQQKEEQRRESNLRTSEMEMGNNKENEYWETIGDDEFQKWMAMMLKMDNNDHVCDSAIYL</sequence>
<dbReference type="InterPro" id="IPR016177">
    <property type="entry name" value="DNA-bd_dom_sf"/>
</dbReference>
<comment type="caution">
    <text evidence="9">The sequence shown here is derived from an EMBL/GenBank/DDBJ whole genome shotgun (WGS) entry which is preliminary data.</text>
</comment>
<dbReference type="EMBL" id="JAUIZM010000007">
    <property type="protein sequence ID" value="KAK1375537.1"/>
    <property type="molecule type" value="Genomic_DNA"/>
</dbReference>
<dbReference type="InterPro" id="IPR044808">
    <property type="entry name" value="ERF_plant"/>
</dbReference>
<keyword evidence="6" id="KW-0539">Nucleus</keyword>
<evidence type="ECO:0000256" key="5">
    <source>
        <dbReference type="ARBA" id="ARBA00023163"/>
    </source>
</evidence>
<feature type="compositionally biased region" description="Polar residues" evidence="7">
    <location>
        <begin position="1"/>
        <end position="11"/>
    </location>
</feature>
<dbReference type="PANTHER" id="PTHR31190:SF181">
    <property type="entry name" value="OS02G0764700 PROTEIN"/>
    <property type="match status" value="1"/>
</dbReference>
<keyword evidence="2" id="KW-0611">Plant defense</keyword>
<keyword evidence="4" id="KW-0238">DNA-binding</keyword>
<feature type="domain" description="AP2/ERF" evidence="8">
    <location>
        <begin position="121"/>
        <end position="178"/>
    </location>
</feature>
<keyword evidence="5" id="KW-0804">Transcription</keyword>
<reference evidence="9" key="1">
    <citation type="submission" date="2023-02" db="EMBL/GenBank/DDBJ databases">
        <title>Genome of toxic invasive species Heracleum sosnowskyi carries increased number of genes despite the absence of recent whole-genome duplications.</title>
        <authorList>
            <person name="Schelkunov M."/>
            <person name="Shtratnikova V."/>
            <person name="Makarenko M."/>
            <person name="Klepikova A."/>
            <person name="Omelchenko D."/>
            <person name="Novikova G."/>
            <person name="Obukhova E."/>
            <person name="Bogdanov V."/>
            <person name="Penin A."/>
            <person name="Logacheva M."/>
        </authorList>
    </citation>
    <scope>NUCLEOTIDE SEQUENCE</scope>
    <source>
        <strain evidence="9">Hsosn_3</strain>
        <tissue evidence="9">Leaf</tissue>
    </source>
</reference>
<dbReference type="GO" id="GO:0003677">
    <property type="term" value="F:DNA binding"/>
    <property type="evidence" value="ECO:0007669"/>
    <property type="project" value="UniProtKB-KW"/>
</dbReference>
<dbReference type="PRINTS" id="PR00367">
    <property type="entry name" value="ETHRSPELEMNT"/>
</dbReference>
<dbReference type="SUPFAM" id="SSF54171">
    <property type="entry name" value="DNA-binding domain"/>
    <property type="match status" value="1"/>
</dbReference>
<comment type="subcellular location">
    <subcellularLocation>
        <location evidence="1">Nucleus</location>
    </subcellularLocation>
</comment>
<dbReference type="InterPro" id="IPR036955">
    <property type="entry name" value="AP2/ERF_dom_sf"/>
</dbReference>
<name>A0AAD8HZY6_9APIA</name>
<accession>A0AAD8HZY6</accession>
<evidence type="ECO:0000259" key="8">
    <source>
        <dbReference type="PROSITE" id="PS51032"/>
    </source>
</evidence>
<organism evidence="9 10">
    <name type="scientific">Heracleum sosnowskyi</name>
    <dbReference type="NCBI Taxonomy" id="360622"/>
    <lineage>
        <taxon>Eukaryota</taxon>
        <taxon>Viridiplantae</taxon>
        <taxon>Streptophyta</taxon>
        <taxon>Embryophyta</taxon>
        <taxon>Tracheophyta</taxon>
        <taxon>Spermatophyta</taxon>
        <taxon>Magnoliopsida</taxon>
        <taxon>eudicotyledons</taxon>
        <taxon>Gunneridae</taxon>
        <taxon>Pentapetalae</taxon>
        <taxon>asterids</taxon>
        <taxon>campanulids</taxon>
        <taxon>Apiales</taxon>
        <taxon>Apiaceae</taxon>
        <taxon>Apioideae</taxon>
        <taxon>apioid superclade</taxon>
        <taxon>Tordylieae</taxon>
        <taxon>Tordyliinae</taxon>
        <taxon>Heracleum</taxon>
    </lineage>
</organism>
<evidence type="ECO:0000256" key="3">
    <source>
        <dbReference type="ARBA" id="ARBA00023015"/>
    </source>
</evidence>
<dbReference type="InterPro" id="IPR001471">
    <property type="entry name" value="AP2/ERF_dom"/>
</dbReference>
<evidence type="ECO:0000313" key="10">
    <source>
        <dbReference type="Proteomes" id="UP001237642"/>
    </source>
</evidence>
<evidence type="ECO:0000313" key="9">
    <source>
        <dbReference type="EMBL" id="KAK1375537.1"/>
    </source>
</evidence>
<dbReference type="GO" id="GO:0005634">
    <property type="term" value="C:nucleus"/>
    <property type="evidence" value="ECO:0007669"/>
    <property type="project" value="UniProtKB-SubCell"/>
</dbReference>
<dbReference type="AlphaFoldDB" id="A0AAD8HZY6"/>
<evidence type="ECO:0000256" key="6">
    <source>
        <dbReference type="ARBA" id="ARBA00023242"/>
    </source>
</evidence>
<dbReference type="CDD" id="cd00018">
    <property type="entry name" value="AP2"/>
    <property type="match status" value="1"/>
</dbReference>
<protein>
    <submittedName>
        <fullName evidence="9">Ethylene-responsive transcription factor</fullName>
    </submittedName>
</protein>
<evidence type="ECO:0000256" key="2">
    <source>
        <dbReference type="ARBA" id="ARBA00022821"/>
    </source>
</evidence>
<gene>
    <name evidence="9" type="ORF">POM88_031730</name>
</gene>
<dbReference type="Proteomes" id="UP001237642">
    <property type="component" value="Unassembled WGS sequence"/>
</dbReference>
<dbReference type="PANTHER" id="PTHR31190">
    <property type="entry name" value="DNA-BINDING DOMAIN"/>
    <property type="match status" value="1"/>
</dbReference>
<dbReference type="FunFam" id="3.30.730.10:FF:000001">
    <property type="entry name" value="Ethylene-responsive transcription factor 2"/>
    <property type="match status" value="1"/>
</dbReference>
<keyword evidence="3" id="KW-0805">Transcription regulation</keyword>
<proteinExistence type="predicted"/>
<dbReference type="GO" id="GO:0006952">
    <property type="term" value="P:defense response"/>
    <property type="evidence" value="ECO:0007669"/>
    <property type="project" value="UniProtKB-KW"/>
</dbReference>
<dbReference type="Gene3D" id="3.30.730.10">
    <property type="entry name" value="AP2/ERF domain"/>
    <property type="match status" value="1"/>
</dbReference>
<dbReference type="Pfam" id="PF00847">
    <property type="entry name" value="AP2"/>
    <property type="match status" value="1"/>
</dbReference>
<dbReference type="PROSITE" id="PS51032">
    <property type="entry name" value="AP2_ERF"/>
    <property type="match status" value="1"/>
</dbReference>
<evidence type="ECO:0000256" key="1">
    <source>
        <dbReference type="ARBA" id="ARBA00004123"/>
    </source>
</evidence>
<dbReference type="GO" id="GO:0009873">
    <property type="term" value="P:ethylene-activated signaling pathway"/>
    <property type="evidence" value="ECO:0007669"/>
    <property type="project" value="InterPro"/>
</dbReference>
<dbReference type="SMART" id="SM00380">
    <property type="entry name" value="AP2"/>
    <property type="match status" value="1"/>
</dbReference>